<proteinExistence type="predicted"/>
<dbReference type="AlphaFoldDB" id="C0ZAU3"/>
<name>C0ZAU3_BREBN</name>
<keyword evidence="2" id="KW-1185">Reference proteome</keyword>
<dbReference type="Proteomes" id="UP000001877">
    <property type="component" value="Chromosome"/>
</dbReference>
<gene>
    <name evidence="1" type="ordered locus">BBR47_19250</name>
</gene>
<reference evidence="1 2" key="1">
    <citation type="submission" date="2005-03" db="EMBL/GenBank/DDBJ databases">
        <title>Brevibacillus brevis strain 47, complete genome.</title>
        <authorList>
            <person name="Hosoyama A."/>
            <person name="Yamada R."/>
            <person name="Hongo Y."/>
            <person name="Terui Y."/>
            <person name="Ankai A."/>
            <person name="Masuyama W."/>
            <person name="Sekiguchi M."/>
            <person name="Takeda T."/>
            <person name="Asano K."/>
            <person name="Ohji S."/>
            <person name="Ichikawa N."/>
            <person name="Narita S."/>
            <person name="Aoki N."/>
            <person name="Miura H."/>
            <person name="Matsushita S."/>
            <person name="Sekigawa T."/>
            <person name="Yamagata H."/>
            <person name="Yoshikawa H."/>
            <person name="Udaka S."/>
            <person name="Tanikawa S."/>
            <person name="Fujita N."/>
        </authorList>
    </citation>
    <scope>NUCLEOTIDE SEQUENCE [LARGE SCALE GENOMIC DNA]</scope>
    <source>
        <strain evidence="2">47 / JCM 6285 / NBRC 100599</strain>
    </source>
</reference>
<organism evidence="1 2">
    <name type="scientific">Brevibacillus brevis (strain 47 / JCM 6285 / NBRC 100599)</name>
    <dbReference type="NCBI Taxonomy" id="358681"/>
    <lineage>
        <taxon>Bacteria</taxon>
        <taxon>Bacillati</taxon>
        <taxon>Bacillota</taxon>
        <taxon>Bacilli</taxon>
        <taxon>Bacillales</taxon>
        <taxon>Paenibacillaceae</taxon>
        <taxon>Brevibacillus</taxon>
    </lineage>
</organism>
<dbReference type="KEGG" id="bbe:BBR47_19250"/>
<dbReference type="EMBL" id="AP008955">
    <property type="protein sequence ID" value="BAH42902.1"/>
    <property type="molecule type" value="Genomic_DNA"/>
</dbReference>
<dbReference type="HOGENOM" id="CLU_3005158_0_0_9"/>
<dbReference type="STRING" id="358681.BBR47_19250"/>
<sequence length="56" mass="6509">MEKQPATKEDIQRLIDILENRIPHTERLAPKFTPNQSPVSMHSQFTRAAKFPLTSY</sequence>
<evidence type="ECO:0000313" key="2">
    <source>
        <dbReference type="Proteomes" id="UP000001877"/>
    </source>
</evidence>
<protein>
    <submittedName>
        <fullName evidence="1">Uncharacterized protein</fullName>
    </submittedName>
</protein>
<evidence type="ECO:0000313" key="1">
    <source>
        <dbReference type="EMBL" id="BAH42902.1"/>
    </source>
</evidence>
<accession>C0ZAU3</accession>